<dbReference type="Pfam" id="PF05254">
    <property type="entry name" value="UPF0203"/>
    <property type="match status" value="1"/>
</dbReference>
<keyword evidence="2" id="KW-1015">Disulfide bond</keyword>
<dbReference type="Proteomes" id="UP001372338">
    <property type="component" value="Unassembled WGS sequence"/>
</dbReference>
<dbReference type="GO" id="GO:0005829">
    <property type="term" value="C:cytosol"/>
    <property type="evidence" value="ECO:0007669"/>
    <property type="project" value="TreeGrafter"/>
</dbReference>
<dbReference type="GO" id="GO:0005758">
    <property type="term" value="C:mitochondrial intermembrane space"/>
    <property type="evidence" value="ECO:0007669"/>
    <property type="project" value="TreeGrafter"/>
</dbReference>
<evidence type="ECO:0000313" key="4">
    <source>
        <dbReference type="EMBL" id="KAK7283178.1"/>
    </source>
</evidence>
<dbReference type="GO" id="GO:1990050">
    <property type="term" value="F:phosphatidic acid transfer activity"/>
    <property type="evidence" value="ECO:0007669"/>
    <property type="project" value="TreeGrafter"/>
</dbReference>
<dbReference type="PANTHER" id="PTHR46403:SF1">
    <property type="entry name" value="TP53-REGULATED INHIBITOR OF APOPTOSIS 1"/>
    <property type="match status" value="1"/>
</dbReference>
<dbReference type="AlphaFoldDB" id="A0AAN9IN97"/>
<evidence type="ECO:0000256" key="3">
    <source>
        <dbReference type="SAM" id="MobiDB-lite"/>
    </source>
</evidence>
<dbReference type="EMBL" id="JAYWIO010000002">
    <property type="protein sequence ID" value="KAK7283178.1"/>
    <property type="molecule type" value="Genomic_DNA"/>
</dbReference>
<gene>
    <name evidence="4" type="ORF">RIF29_12541</name>
</gene>
<reference evidence="4 5" key="1">
    <citation type="submission" date="2024-01" db="EMBL/GenBank/DDBJ databases">
        <title>The genomes of 5 underutilized Papilionoideae crops provide insights into root nodulation and disease resistanc.</title>
        <authorList>
            <person name="Yuan L."/>
        </authorList>
    </citation>
    <scope>NUCLEOTIDE SEQUENCE [LARGE SCALE GENOMIC DNA]</scope>
    <source>
        <strain evidence="4">ZHUSHIDOU_FW_LH</strain>
        <tissue evidence="4">Leaf</tissue>
    </source>
</reference>
<feature type="compositionally biased region" description="Basic and acidic residues" evidence="3">
    <location>
        <begin position="225"/>
        <end position="234"/>
    </location>
</feature>
<comment type="similarity">
    <text evidence="1">Belongs to the TRIAP1/MDM35 family.</text>
</comment>
<evidence type="ECO:0000313" key="5">
    <source>
        <dbReference type="Proteomes" id="UP001372338"/>
    </source>
</evidence>
<organism evidence="4 5">
    <name type="scientific">Crotalaria pallida</name>
    <name type="common">Smooth rattlebox</name>
    <name type="synonym">Crotalaria striata</name>
    <dbReference type="NCBI Taxonomy" id="3830"/>
    <lineage>
        <taxon>Eukaryota</taxon>
        <taxon>Viridiplantae</taxon>
        <taxon>Streptophyta</taxon>
        <taxon>Embryophyta</taxon>
        <taxon>Tracheophyta</taxon>
        <taxon>Spermatophyta</taxon>
        <taxon>Magnoliopsida</taxon>
        <taxon>eudicotyledons</taxon>
        <taxon>Gunneridae</taxon>
        <taxon>Pentapetalae</taxon>
        <taxon>rosids</taxon>
        <taxon>fabids</taxon>
        <taxon>Fabales</taxon>
        <taxon>Fabaceae</taxon>
        <taxon>Papilionoideae</taxon>
        <taxon>50 kb inversion clade</taxon>
        <taxon>genistoids sensu lato</taxon>
        <taxon>core genistoids</taxon>
        <taxon>Crotalarieae</taxon>
        <taxon>Crotalaria</taxon>
    </lineage>
</organism>
<accession>A0AAN9IN97</accession>
<dbReference type="GO" id="GO:0045332">
    <property type="term" value="P:phospholipid translocation"/>
    <property type="evidence" value="ECO:0007669"/>
    <property type="project" value="TreeGrafter"/>
</dbReference>
<feature type="compositionally biased region" description="Polar residues" evidence="3">
    <location>
        <begin position="207"/>
        <end position="224"/>
    </location>
</feature>
<evidence type="ECO:0000256" key="1">
    <source>
        <dbReference type="ARBA" id="ARBA00006196"/>
    </source>
</evidence>
<dbReference type="InterPro" id="IPR007918">
    <property type="entry name" value="MDM35_apoptosis"/>
</dbReference>
<feature type="region of interest" description="Disordered" evidence="3">
    <location>
        <begin position="202"/>
        <end position="243"/>
    </location>
</feature>
<name>A0AAN9IN97_CROPI</name>
<protein>
    <submittedName>
        <fullName evidence="4">Uncharacterized protein</fullName>
    </submittedName>
</protein>
<keyword evidence="5" id="KW-1185">Reference proteome</keyword>
<comment type="caution">
    <text evidence="4">The sequence shown here is derived from an EMBL/GenBank/DDBJ whole genome shotgun (WGS) entry which is preliminary data.</text>
</comment>
<dbReference type="PROSITE" id="PS51808">
    <property type="entry name" value="CHCH"/>
    <property type="match status" value="1"/>
</dbReference>
<sequence>MDDYNDKSGIPLWKFEFVVSFAANYTNTVDSILIAITITISMRNKKKTSSSTSLCASLRDAYHNCFNRWYSEKFMKGEWDKEECVSEWQKYRACLSENLEDKHLRSYLEAEGNVQNDLNKGGGGAAAAEVRMSSGRISCGIVLYYCLDYVLWGVDGVGLDVHALFFKPWLLKCAGPNSEFVILMQSTIGVNIPQDESTARQKVEATAENNAASNRSSGDTASIQRNKELIEKGSDAQAVEFTP</sequence>
<proteinExistence type="inferred from homology"/>
<dbReference type="PANTHER" id="PTHR46403">
    <property type="entry name" value="TP53-REGULATED INHIBITOR OF APOPTOSIS 1"/>
    <property type="match status" value="1"/>
</dbReference>
<dbReference type="GO" id="GO:0005634">
    <property type="term" value="C:nucleus"/>
    <property type="evidence" value="ECO:0007669"/>
    <property type="project" value="TreeGrafter"/>
</dbReference>
<evidence type="ECO:0000256" key="2">
    <source>
        <dbReference type="ARBA" id="ARBA00023157"/>
    </source>
</evidence>